<gene>
    <name evidence="2" type="ordered locus">Sta7437_3814</name>
</gene>
<dbReference type="STRING" id="111780.Sta7437_3814"/>
<proteinExistence type="predicted"/>
<dbReference type="KEGG" id="scs:Sta7437_3814"/>
<organism evidence="2 3">
    <name type="scientific">Stanieria cyanosphaera (strain ATCC 29371 / PCC 7437)</name>
    <dbReference type="NCBI Taxonomy" id="111780"/>
    <lineage>
        <taxon>Bacteria</taxon>
        <taxon>Bacillati</taxon>
        <taxon>Cyanobacteriota</taxon>
        <taxon>Cyanophyceae</taxon>
        <taxon>Pleurocapsales</taxon>
        <taxon>Dermocarpellaceae</taxon>
        <taxon>Stanieria</taxon>
    </lineage>
</organism>
<dbReference type="HOGENOM" id="CLU_078484_0_1_3"/>
<feature type="region of interest" description="Disordered" evidence="1">
    <location>
        <begin position="1"/>
        <end position="29"/>
    </location>
</feature>
<dbReference type="EMBL" id="CP003653">
    <property type="protein sequence ID" value="AFZ37301.1"/>
    <property type="molecule type" value="Genomic_DNA"/>
</dbReference>
<dbReference type="RefSeq" id="WP_015194961.1">
    <property type="nucleotide sequence ID" value="NC_019748.1"/>
</dbReference>
<dbReference type="Proteomes" id="UP000010473">
    <property type="component" value="Chromosome"/>
</dbReference>
<evidence type="ECO:0000313" key="2">
    <source>
        <dbReference type="EMBL" id="AFZ37301.1"/>
    </source>
</evidence>
<accession>K9XYU5</accession>
<dbReference type="AlphaFoldDB" id="K9XYU5"/>
<reference evidence="3" key="1">
    <citation type="journal article" date="2013" name="Proc. Natl. Acad. Sci. U.S.A.">
        <title>Improving the coverage of the cyanobacterial phylum using diversity-driven genome sequencing.</title>
        <authorList>
            <person name="Shih P.M."/>
            <person name="Wu D."/>
            <person name="Latifi A."/>
            <person name="Axen S.D."/>
            <person name="Fewer D.P."/>
            <person name="Talla E."/>
            <person name="Calteau A."/>
            <person name="Cai F."/>
            <person name="Tandeau de Marsac N."/>
            <person name="Rippka R."/>
            <person name="Herdman M."/>
            <person name="Sivonen K."/>
            <person name="Coursin T."/>
            <person name="Laurent T."/>
            <person name="Goodwin L."/>
            <person name="Nolan M."/>
            <person name="Davenport K.W."/>
            <person name="Han C.S."/>
            <person name="Rubin E.M."/>
            <person name="Eisen J.A."/>
            <person name="Woyke T."/>
            <person name="Gugger M."/>
            <person name="Kerfeld C.A."/>
        </authorList>
    </citation>
    <scope>NUCLEOTIDE SEQUENCE [LARGE SCALE GENOMIC DNA]</scope>
    <source>
        <strain evidence="3">ATCC 29371 / PCC 7437</strain>
    </source>
</reference>
<evidence type="ECO:0000313" key="3">
    <source>
        <dbReference type="Proteomes" id="UP000010473"/>
    </source>
</evidence>
<name>K9XYU5_STAC7</name>
<dbReference type="eggNOG" id="COG1193">
    <property type="taxonomic scope" value="Bacteria"/>
</dbReference>
<feature type="compositionally biased region" description="Low complexity" evidence="1">
    <location>
        <begin position="1"/>
        <end position="15"/>
    </location>
</feature>
<sequence length="202" mass="23632">MLNSYPSHHYQSPSPTHKRVENPQTQPESDLKLERELDVLKHLILNGVNLPFSKLTIIDRYRLLKQLDLIRNLLPQALNLAIDILERRQEIIEEAENYSQNLVRSAQEKASKILSESAIIHQAELEANTLRYQVQQECEQLQQQTQATITHWRELAMAECRDIQTEADDYADAVLDNIEQQLQQMLQIIINSRQQLEENREN</sequence>
<keyword evidence="3" id="KW-1185">Reference proteome</keyword>
<protein>
    <submittedName>
        <fullName evidence="2">Uncharacterized protein</fullName>
    </submittedName>
</protein>
<evidence type="ECO:0000256" key="1">
    <source>
        <dbReference type="SAM" id="MobiDB-lite"/>
    </source>
</evidence>